<dbReference type="Gene3D" id="2.40.10.10">
    <property type="entry name" value="Trypsin-like serine proteases"/>
    <property type="match status" value="2"/>
</dbReference>
<feature type="compositionally biased region" description="Acidic residues" evidence="8">
    <location>
        <begin position="801"/>
        <end position="812"/>
    </location>
</feature>
<feature type="compositionally biased region" description="Basic and acidic residues" evidence="8">
    <location>
        <begin position="786"/>
        <end position="800"/>
    </location>
</feature>
<comment type="similarity">
    <text evidence="1">Belongs to the peptidase S1 family.</text>
</comment>
<evidence type="ECO:0000256" key="6">
    <source>
        <dbReference type="ARBA" id="ARBA00022825"/>
    </source>
</evidence>
<dbReference type="InterPro" id="IPR009003">
    <property type="entry name" value="Peptidase_S1_PA"/>
</dbReference>
<feature type="region of interest" description="Disordered" evidence="8">
    <location>
        <begin position="340"/>
        <end position="386"/>
    </location>
</feature>
<feature type="region of interest" description="Disordered" evidence="8">
    <location>
        <begin position="786"/>
        <end position="818"/>
    </location>
</feature>
<dbReference type="PANTHER" id="PTHR15462">
    <property type="entry name" value="SERINE PROTEASE"/>
    <property type="match status" value="1"/>
</dbReference>
<keyword evidence="5 7" id="KW-0378">Hydrolase</keyword>
<dbReference type="Pfam" id="PF13365">
    <property type="entry name" value="Trypsin_2"/>
    <property type="match status" value="1"/>
</dbReference>
<gene>
    <name evidence="9" type="ORF">GQ43DRAFT_478690</name>
</gene>
<dbReference type="PRINTS" id="PR00839">
    <property type="entry name" value="V8PROTEASE"/>
</dbReference>
<evidence type="ECO:0000313" key="9">
    <source>
        <dbReference type="EMBL" id="KAF2203867.1"/>
    </source>
</evidence>
<feature type="compositionally biased region" description="Polar residues" evidence="8">
    <location>
        <begin position="1"/>
        <end position="10"/>
    </location>
</feature>
<accession>A0A9P4JR60</accession>
<comment type="similarity">
    <text evidence="2 7">Belongs to the peptidase S1B family.</text>
</comment>
<evidence type="ECO:0000313" key="10">
    <source>
        <dbReference type="Proteomes" id="UP000799536"/>
    </source>
</evidence>
<dbReference type="InterPro" id="IPR018114">
    <property type="entry name" value="TRYPSIN_HIS"/>
</dbReference>
<evidence type="ECO:0000256" key="2">
    <source>
        <dbReference type="ARBA" id="ARBA00008764"/>
    </source>
</evidence>
<keyword evidence="10" id="KW-1185">Reference proteome</keyword>
<feature type="region of interest" description="Disordered" evidence="8">
    <location>
        <begin position="1"/>
        <end position="41"/>
    </location>
</feature>
<dbReference type="PROSITE" id="PS00134">
    <property type="entry name" value="TRYPSIN_HIS"/>
    <property type="match status" value="1"/>
</dbReference>
<dbReference type="Proteomes" id="UP000799536">
    <property type="component" value="Unassembled WGS sequence"/>
</dbReference>
<name>A0A9P4JR60_9PLEO</name>
<evidence type="ECO:0000256" key="3">
    <source>
        <dbReference type="ARBA" id="ARBA00022670"/>
    </source>
</evidence>
<organism evidence="9 10">
    <name type="scientific">Delitschia confertaspora ATCC 74209</name>
    <dbReference type="NCBI Taxonomy" id="1513339"/>
    <lineage>
        <taxon>Eukaryota</taxon>
        <taxon>Fungi</taxon>
        <taxon>Dikarya</taxon>
        <taxon>Ascomycota</taxon>
        <taxon>Pezizomycotina</taxon>
        <taxon>Dothideomycetes</taxon>
        <taxon>Pleosporomycetidae</taxon>
        <taxon>Pleosporales</taxon>
        <taxon>Delitschiaceae</taxon>
        <taxon>Delitschia</taxon>
    </lineage>
</organism>
<feature type="compositionally biased region" description="Acidic residues" evidence="8">
    <location>
        <begin position="479"/>
        <end position="503"/>
    </location>
</feature>
<keyword evidence="6 7" id="KW-0720">Serine protease</keyword>
<evidence type="ECO:0000256" key="7">
    <source>
        <dbReference type="RuleBase" id="RU004296"/>
    </source>
</evidence>
<keyword evidence="3 7" id="KW-0645">Protease</keyword>
<feature type="region of interest" description="Disordered" evidence="8">
    <location>
        <begin position="432"/>
        <end position="503"/>
    </location>
</feature>
<evidence type="ECO:0000256" key="1">
    <source>
        <dbReference type="ARBA" id="ARBA00007664"/>
    </source>
</evidence>
<dbReference type="PANTHER" id="PTHR15462:SF8">
    <property type="entry name" value="SERINE PROTEASE"/>
    <property type="match status" value="1"/>
</dbReference>
<proteinExistence type="inferred from homology"/>
<dbReference type="GO" id="GO:0006508">
    <property type="term" value="P:proteolysis"/>
    <property type="evidence" value="ECO:0007669"/>
    <property type="project" value="UniProtKB-KW"/>
</dbReference>
<feature type="compositionally biased region" description="Acidic residues" evidence="8">
    <location>
        <begin position="435"/>
        <end position="448"/>
    </location>
</feature>
<dbReference type="InterPro" id="IPR008256">
    <property type="entry name" value="Peptidase_S1B"/>
</dbReference>
<sequence>MPQNLATVSSPAPYLAKKTKKGTQKVPIVKPGSGKGNNQTMSSTVTKVGVWDLQSTEFSEFEPPENTESLFNGLPSESVIGGDGRKMVPKKHLMPGGKYRAIVKLFLRFAGQPEGSSWAMATGWLIENDLLVTAGHCAFDWSHNYGRLSHVKCYIGYTGREAVKDKVQVQLRMGTRVAVLDSWLSKGATDSRADVAFIRVNSPFTGVTPLKYAPTPLSGVNERIGVAGYPGDLMKKSTGEKGALMYEMYLPTNYTLEGTKSKMLQYTIDTYGGNSGSPVLRQSDMTSIGVHVLGGSPNSASVISGKYGNSFDALKAALKLQSTGKVPAKGFRWVTVPKNATSGSQGITKKPIKTLTKESEDSEGSFEDTSPMLGPSSKETDLPSRQSQADLFDKALKKARNAPTDPLGALAAYGLHVAGMRAREFRIELEQEQGGGEDGEADGGEADGGEAAGEAGDKVDDEVADEAGDEATSDTAVEATDEDESMDTIGVDEDETGEDEADVDEAADSAYEGVAERAMLTEAAFLTFCQLGPVKAKKLGYLDPVMSYVAKYSRTCGRAGTIVFPRMMAPALLATVAKIKQQAEAGDSETGDPTAPVAVEDAGSGGFGPRLTANREAIIEELNKSIESSGSEAFDGNMGAIISNGLRIPGPIIANVAQTDLSDFVQRAEAAFGQESNLEAAMEDETSVEYLYDGMAQRALIGEAMLETILNIPADKQRQEGIFSWVGKAVQQVGKTIAAPVKNFVSKHGATLSKVQKGVGKVAPWVGITSLVYAVGKDIYKAAKKKEFAHDDESSGKETNDGEAVETDEGDWDTYFKQ</sequence>
<dbReference type="AlphaFoldDB" id="A0A9P4JR60"/>
<evidence type="ECO:0000256" key="4">
    <source>
        <dbReference type="ARBA" id="ARBA00022729"/>
    </source>
</evidence>
<keyword evidence="4" id="KW-0732">Signal</keyword>
<protein>
    <recommendedName>
        <fullName evidence="7">Serine protease</fullName>
        <ecNumber evidence="7">3.4.21.-</ecNumber>
    </recommendedName>
</protein>
<comment type="caution">
    <text evidence="9">The sequence shown here is derived from an EMBL/GenBank/DDBJ whole genome shotgun (WGS) entry which is preliminary data.</text>
</comment>
<dbReference type="EC" id="3.4.21.-" evidence="7"/>
<feature type="compositionally biased region" description="Acidic residues" evidence="8">
    <location>
        <begin position="459"/>
        <end position="472"/>
    </location>
</feature>
<dbReference type="SUPFAM" id="SSF50494">
    <property type="entry name" value="Trypsin-like serine proteases"/>
    <property type="match status" value="1"/>
</dbReference>
<dbReference type="EMBL" id="ML993891">
    <property type="protein sequence ID" value="KAF2203867.1"/>
    <property type="molecule type" value="Genomic_DNA"/>
</dbReference>
<dbReference type="InterPro" id="IPR043504">
    <property type="entry name" value="Peptidase_S1_PA_chymotrypsin"/>
</dbReference>
<dbReference type="InterPro" id="IPR050966">
    <property type="entry name" value="Glutamyl_endopeptidase"/>
</dbReference>
<dbReference type="GO" id="GO:0004252">
    <property type="term" value="F:serine-type endopeptidase activity"/>
    <property type="evidence" value="ECO:0007669"/>
    <property type="project" value="InterPro"/>
</dbReference>
<reference evidence="9" key="1">
    <citation type="journal article" date="2020" name="Stud. Mycol.">
        <title>101 Dothideomycetes genomes: a test case for predicting lifestyles and emergence of pathogens.</title>
        <authorList>
            <person name="Haridas S."/>
            <person name="Albert R."/>
            <person name="Binder M."/>
            <person name="Bloem J."/>
            <person name="Labutti K."/>
            <person name="Salamov A."/>
            <person name="Andreopoulos B."/>
            <person name="Baker S."/>
            <person name="Barry K."/>
            <person name="Bills G."/>
            <person name="Bluhm B."/>
            <person name="Cannon C."/>
            <person name="Castanera R."/>
            <person name="Culley D."/>
            <person name="Daum C."/>
            <person name="Ezra D."/>
            <person name="Gonzalez J."/>
            <person name="Henrissat B."/>
            <person name="Kuo A."/>
            <person name="Liang C."/>
            <person name="Lipzen A."/>
            <person name="Lutzoni F."/>
            <person name="Magnuson J."/>
            <person name="Mondo S."/>
            <person name="Nolan M."/>
            <person name="Ohm R."/>
            <person name="Pangilinan J."/>
            <person name="Park H.-J."/>
            <person name="Ramirez L."/>
            <person name="Alfaro M."/>
            <person name="Sun H."/>
            <person name="Tritt A."/>
            <person name="Yoshinaga Y."/>
            <person name="Zwiers L.-H."/>
            <person name="Turgeon B."/>
            <person name="Goodwin S."/>
            <person name="Spatafora J."/>
            <person name="Crous P."/>
            <person name="Grigoriev I."/>
        </authorList>
    </citation>
    <scope>NUCLEOTIDE SEQUENCE</scope>
    <source>
        <strain evidence="9">ATCC 74209</strain>
    </source>
</reference>
<evidence type="ECO:0000256" key="5">
    <source>
        <dbReference type="ARBA" id="ARBA00022801"/>
    </source>
</evidence>
<evidence type="ECO:0000256" key="8">
    <source>
        <dbReference type="SAM" id="MobiDB-lite"/>
    </source>
</evidence>
<dbReference type="OrthoDB" id="3693942at2759"/>